<gene>
    <name evidence="4" type="ORF">VNO80_33866</name>
    <name evidence="3" type="ORF">VNO80_34006</name>
    <name evidence="2" type="ORF">VNO80_35191</name>
</gene>
<proteinExistence type="predicted"/>
<keyword evidence="5" id="KW-1185">Reference proteome</keyword>
<feature type="compositionally biased region" description="Basic and acidic residues" evidence="1">
    <location>
        <begin position="244"/>
        <end position="258"/>
    </location>
</feature>
<dbReference type="AlphaFoldDB" id="A0AAN9Q879"/>
<evidence type="ECO:0000256" key="1">
    <source>
        <dbReference type="SAM" id="MobiDB-lite"/>
    </source>
</evidence>
<evidence type="ECO:0000313" key="4">
    <source>
        <dbReference type="EMBL" id="KAK7325821.1"/>
    </source>
</evidence>
<evidence type="ECO:0000313" key="3">
    <source>
        <dbReference type="EMBL" id="KAK7325737.1"/>
    </source>
</evidence>
<accession>A0AAN9Q879</accession>
<sequence length="258" mass="27578">MRLVIRARPCGLQPYPTGVILGTVEINLSQLSFEQSTKGNLFFMFGLISEEGCCDRGSIDWNCPPSALGGQERLYDRTRSSRSVFVTALSGNFPKTIGYGAGSLKRGSSPIYSIRSLIESGIGAFSYSSKSATGTTVACWRGAADPRQKGLGALLISLTGPGNYKSGLIAKSSSRENSGRDNSKYGMKCVIKLPLSSLSREFRFSSPLRKVLFGHATQKDRKTASGGSLFAVAGATGGSGSRLRTSESFDPKHQNIDH</sequence>
<dbReference type="EMBL" id="JAYMYR010000200">
    <property type="protein sequence ID" value="KAK7322007.1"/>
    <property type="molecule type" value="Genomic_DNA"/>
</dbReference>
<comment type="caution">
    <text evidence="4">The sequence shown here is derived from an EMBL/GenBank/DDBJ whole genome shotgun (WGS) entry which is preliminary data.</text>
</comment>
<evidence type="ECO:0000313" key="5">
    <source>
        <dbReference type="Proteomes" id="UP001374584"/>
    </source>
</evidence>
<evidence type="ECO:0000313" key="2">
    <source>
        <dbReference type="EMBL" id="KAK7322007.1"/>
    </source>
</evidence>
<dbReference type="EMBL" id="JAYMYR010000104">
    <property type="protein sequence ID" value="KAK7325821.1"/>
    <property type="molecule type" value="Genomic_DNA"/>
</dbReference>
<protein>
    <submittedName>
        <fullName evidence="4">Uncharacterized protein</fullName>
    </submittedName>
</protein>
<organism evidence="4 5">
    <name type="scientific">Phaseolus coccineus</name>
    <name type="common">Scarlet runner bean</name>
    <name type="synonym">Phaseolus multiflorus</name>
    <dbReference type="NCBI Taxonomy" id="3886"/>
    <lineage>
        <taxon>Eukaryota</taxon>
        <taxon>Viridiplantae</taxon>
        <taxon>Streptophyta</taxon>
        <taxon>Embryophyta</taxon>
        <taxon>Tracheophyta</taxon>
        <taxon>Spermatophyta</taxon>
        <taxon>Magnoliopsida</taxon>
        <taxon>eudicotyledons</taxon>
        <taxon>Gunneridae</taxon>
        <taxon>Pentapetalae</taxon>
        <taxon>rosids</taxon>
        <taxon>fabids</taxon>
        <taxon>Fabales</taxon>
        <taxon>Fabaceae</taxon>
        <taxon>Papilionoideae</taxon>
        <taxon>50 kb inversion clade</taxon>
        <taxon>NPAAA clade</taxon>
        <taxon>indigoferoid/millettioid clade</taxon>
        <taxon>Phaseoleae</taxon>
        <taxon>Phaseolus</taxon>
    </lineage>
</organism>
<dbReference type="Proteomes" id="UP001374584">
    <property type="component" value="Unassembled WGS sequence"/>
</dbReference>
<name>A0AAN9Q879_PHACN</name>
<dbReference type="EMBL" id="JAYMYR010000106">
    <property type="protein sequence ID" value="KAK7325737.1"/>
    <property type="molecule type" value="Genomic_DNA"/>
</dbReference>
<feature type="region of interest" description="Disordered" evidence="1">
    <location>
        <begin position="236"/>
        <end position="258"/>
    </location>
</feature>
<reference evidence="4 5" key="1">
    <citation type="submission" date="2024-01" db="EMBL/GenBank/DDBJ databases">
        <title>The genomes of 5 underutilized Papilionoideae crops provide insights into root nodulation and disease resistanc.</title>
        <authorList>
            <person name="Jiang F."/>
        </authorList>
    </citation>
    <scope>NUCLEOTIDE SEQUENCE [LARGE SCALE GENOMIC DNA]</scope>
    <source>
        <strain evidence="4">JINMINGXINNONG_FW02</strain>
        <tissue evidence="4">Leaves</tissue>
    </source>
</reference>